<dbReference type="RefSeq" id="WP_188921607.1">
    <property type="nucleotide sequence ID" value="NZ_BMPZ01000008.1"/>
</dbReference>
<evidence type="ECO:0000259" key="1">
    <source>
        <dbReference type="Pfam" id="PF14024"/>
    </source>
</evidence>
<accession>A0A917JVV0</accession>
<dbReference type="EMBL" id="BMPZ01000008">
    <property type="protein sequence ID" value="GGI87487.1"/>
    <property type="molecule type" value="Genomic_DNA"/>
</dbReference>
<dbReference type="InterPro" id="IPR025334">
    <property type="entry name" value="DUF4240"/>
</dbReference>
<gene>
    <name evidence="2" type="ORF">GCM10009332_25910</name>
</gene>
<dbReference type="Proteomes" id="UP000613743">
    <property type="component" value="Unassembled WGS sequence"/>
</dbReference>
<comment type="caution">
    <text evidence="2">The sequence shown here is derived from an EMBL/GenBank/DDBJ whole genome shotgun (WGS) entry which is preliminary data.</text>
</comment>
<evidence type="ECO:0000313" key="3">
    <source>
        <dbReference type="Proteomes" id="UP000613743"/>
    </source>
</evidence>
<keyword evidence="3" id="KW-1185">Reference proteome</keyword>
<feature type="domain" description="DUF4240" evidence="1">
    <location>
        <begin position="1"/>
        <end position="127"/>
    </location>
</feature>
<reference evidence="2" key="2">
    <citation type="submission" date="2020-09" db="EMBL/GenBank/DDBJ databases">
        <authorList>
            <person name="Sun Q."/>
            <person name="Ohkuma M."/>
        </authorList>
    </citation>
    <scope>NUCLEOTIDE SEQUENCE</scope>
    <source>
        <strain evidence="2">JCM 30804</strain>
    </source>
</reference>
<protein>
    <recommendedName>
        <fullName evidence="1">DUF4240 domain-containing protein</fullName>
    </recommendedName>
</protein>
<organism evidence="2 3">
    <name type="scientific">Shewanella gelidii</name>
    <dbReference type="NCBI Taxonomy" id="1642821"/>
    <lineage>
        <taxon>Bacteria</taxon>
        <taxon>Pseudomonadati</taxon>
        <taxon>Pseudomonadota</taxon>
        <taxon>Gammaproteobacteria</taxon>
        <taxon>Alteromonadales</taxon>
        <taxon>Shewanellaceae</taxon>
        <taxon>Shewanella</taxon>
    </lineage>
</organism>
<name>A0A917JVV0_9GAMM</name>
<proteinExistence type="predicted"/>
<reference evidence="2" key="1">
    <citation type="journal article" date="2014" name="Int. J. Syst. Evol. Microbiol.">
        <title>Complete genome sequence of Corynebacterium casei LMG S-19264T (=DSM 44701T), isolated from a smear-ripened cheese.</title>
        <authorList>
            <consortium name="US DOE Joint Genome Institute (JGI-PGF)"/>
            <person name="Walter F."/>
            <person name="Albersmeier A."/>
            <person name="Kalinowski J."/>
            <person name="Ruckert C."/>
        </authorList>
    </citation>
    <scope>NUCLEOTIDE SEQUENCE</scope>
    <source>
        <strain evidence="2">JCM 30804</strain>
    </source>
</reference>
<sequence>MTENEFWILVARNRPEQTQEELVRKLKLSITPLSDEDLKAFDKLYGQKMRLLYRWDIWGCAYIVGGCDSEYDFAEFRNFVISLGQEWFERVIADPDALGELDSWPLKDGNAYPYIEDYDLVAGQIYEDRTNLELPFVPSGKATPAGKKFKTKSKGLKKTYPKMSARFPF</sequence>
<evidence type="ECO:0000313" key="2">
    <source>
        <dbReference type="EMBL" id="GGI87487.1"/>
    </source>
</evidence>
<dbReference type="Pfam" id="PF14024">
    <property type="entry name" value="DUF4240"/>
    <property type="match status" value="1"/>
</dbReference>
<dbReference type="AlphaFoldDB" id="A0A917JVV0"/>